<name>A0AA40BZR3_9PEZI</name>
<feature type="compositionally biased region" description="Acidic residues" evidence="1">
    <location>
        <begin position="1"/>
        <end position="14"/>
    </location>
</feature>
<comment type="caution">
    <text evidence="2">The sequence shown here is derived from an EMBL/GenBank/DDBJ whole genome shotgun (WGS) entry which is preliminary data.</text>
</comment>
<feature type="compositionally biased region" description="Acidic residues" evidence="1">
    <location>
        <begin position="60"/>
        <end position="78"/>
    </location>
</feature>
<sequence length="118" mass="12852">MDDGGAEDETDGETVDGGRWTVDGEASDDGVGDGIAEDRIDDGVIEGKIEDKTDDKIEDGIADEEDGPTDEDAESDDFEDGRWWHRAKAPGAHATAKTVKASVCWSLILQRERAKKEW</sequence>
<dbReference type="AlphaFoldDB" id="A0AA40BZR3"/>
<keyword evidence="3" id="KW-1185">Reference proteome</keyword>
<gene>
    <name evidence="2" type="ORF">B0T14DRAFT_566322</name>
</gene>
<dbReference type="EMBL" id="JAULSU010000004">
    <property type="protein sequence ID" value="KAK0619475.1"/>
    <property type="molecule type" value="Genomic_DNA"/>
</dbReference>
<reference evidence="2" key="1">
    <citation type="submission" date="2023-06" db="EMBL/GenBank/DDBJ databases">
        <title>Genome-scale phylogeny and comparative genomics of the fungal order Sordariales.</title>
        <authorList>
            <consortium name="Lawrence Berkeley National Laboratory"/>
            <person name="Hensen N."/>
            <person name="Bonometti L."/>
            <person name="Westerberg I."/>
            <person name="Brannstrom I.O."/>
            <person name="Guillou S."/>
            <person name="Cros-Aarteil S."/>
            <person name="Calhoun S."/>
            <person name="Haridas S."/>
            <person name="Kuo A."/>
            <person name="Mondo S."/>
            <person name="Pangilinan J."/>
            <person name="Riley R."/>
            <person name="Labutti K."/>
            <person name="Andreopoulos B."/>
            <person name="Lipzen A."/>
            <person name="Chen C."/>
            <person name="Yanf M."/>
            <person name="Daum C."/>
            <person name="Ng V."/>
            <person name="Clum A."/>
            <person name="Steindorff A."/>
            <person name="Ohm R."/>
            <person name="Martin F."/>
            <person name="Silar P."/>
            <person name="Natvig D."/>
            <person name="Lalanne C."/>
            <person name="Gautier V."/>
            <person name="Ament-Velasquez S.L."/>
            <person name="Kruys A."/>
            <person name="Hutchinson M.I."/>
            <person name="Powell A.J."/>
            <person name="Barry K."/>
            <person name="Miller A.N."/>
            <person name="Grigoriev I.V."/>
            <person name="Debuchy R."/>
            <person name="Gladieux P."/>
            <person name="Thoren M.H."/>
            <person name="Johannesson H."/>
        </authorList>
    </citation>
    <scope>NUCLEOTIDE SEQUENCE</scope>
    <source>
        <strain evidence="2">CBS 606.72</strain>
    </source>
</reference>
<evidence type="ECO:0000256" key="1">
    <source>
        <dbReference type="SAM" id="MobiDB-lite"/>
    </source>
</evidence>
<organism evidence="2 3">
    <name type="scientific">Immersiella caudata</name>
    <dbReference type="NCBI Taxonomy" id="314043"/>
    <lineage>
        <taxon>Eukaryota</taxon>
        <taxon>Fungi</taxon>
        <taxon>Dikarya</taxon>
        <taxon>Ascomycota</taxon>
        <taxon>Pezizomycotina</taxon>
        <taxon>Sordariomycetes</taxon>
        <taxon>Sordariomycetidae</taxon>
        <taxon>Sordariales</taxon>
        <taxon>Lasiosphaeriaceae</taxon>
        <taxon>Immersiella</taxon>
    </lineage>
</organism>
<evidence type="ECO:0000313" key="3">
    <source>
        <dbReference type="Proteomes" id="UP001175000"/>
    </source>
</evidence>
<evidence type="ECO:0000313" key="2">
    <source>
        <dbReference type="EMBL" id="KAK0619475.1"/>
    </source>
</evidence>
<feature type="compositionally biased region" description="Basic and acidic residues" evidence="1">
    <location>
        <begin position="36"/>
        <end position="59"/>
    </location>
</feature>
<accession>A0AA40BZR3</accession>
<proteinExistence type="predicted"/>
<feature type="region of interest" description="Disordered" evidence="1">
    <location>
        <begin position="1"/>
        <end position="78"/>
    </location>
</feature>
<dbReference type="Proteomes" id="UP001175000">
    <property type="component" value="Unassembled WGS sequence"/>
</dbReference>
<protein>
    <submittedName>
        <fullName evidence="2">Uncharacterized protein</fullName>
    </submittedName>
</protein>